<dbReference type="AlphaFoldDB" id="A0A7Y9PGP9"/>
<gene>
    <name evidence="3" type="ORF">HDF17_001900</name>
</gene>
<keyword evidence="4" id="KW-1185">Reference proteome</keyword>
<evidence type="ECO:0000256" key="1">
    <source>
        <dbReference type="SAM" id="SignalP"/>
    </source>
</evidence>
<dbReference type="RefSeq" id="WP_179490345.1">
    <property type="nucleotide sequence ID" value="NZ_JACCCW010000002.1"/>
</dbReference>
<dbReference type="InterPro" id="IPR008979">
    <property type="entry name" value="Galactose-bd-like_sf"/>
</dbReference>
<reference evidence="3 4" key="1">
    <citation type="submission" date="2020-07" db="EMBL/GenBank/DDBJ databases">
        <title>Genomic Encyclopedia of Type Strains, Phase IV (KMG-V): Genome sequencing to study the core and pangenomes of soil and plant-associated prokaryotes.</title>
        <authorList>
            <person name="Whitman W."/>
        </authorList>
    </citation>
    <scope>NUCLEOTIDE SEQUENCE [LARGE SCALE GENOMIC DNA]</scope>
    <source>
        <strain evidence="3 4">X4EP2</strain>
    </source>
</reference>
<comment type="caution">
    <text evidence="3">The sequence shown here is derived from an EMBL/GenBank/DDBJ whole genome shotgun (WGS) entry which is preliminary data.</text>
</comment>
<organism evidence="3 4">
    <name type="scientific">Granulicella arctica</name>
    <dbReference type="NCBI Taxonomy" id="940613"/>
    <lineage>
        <taxon>Bacteria</taxon>
        <taxon>Pseudomonadati</taxon>
        <taxon>Acidobacteriota</taxon>
        <taxon>Terriglobia</taxon>
        <taxon>Terriglobales</taxon>
        <taxon>Acidobacteriaceae</taxon>
        <taxon>Granulicella</taxon>
    </lineage>
</organism>
<protein>
    <recommendedName>
        <fullName evidence="2">F5/8 type C domain-containing protein</fullName>
    </recommendedName>
</protein>
<dbReference type="Pfam" id="PF00754">
    <property type="entry name" value="F5_F8_type_C"/>
    <property type="match status" value="1"/>
</dbReference>
<evidence type="ECO:0000313" key="4">
    <source>
        <dbReference type="Proteomes" id="UP000589520"/>
    </source>
</evidence>
<sequence>MNRRFAIHFAILVLSLTFTMGAAPQTSGQYTTNGNGGAVDVGIWTMPYSDANGSIDGVNDWAYYGMNYLPLENWSIVPGSPWPKAPYISGTYEQYNSNNTTAIDLELTAMAAAQIDFVVIDLTNDIAGNIQAGTSSSDGVVLSATTIAGEVAKWNANNGIPAGTGNNWKIKYAIAVSTQASNGNVEQLSQGVYQGFYTNGTFGGSNYYTINGEGLLVFLGGPGSGSGSSFCSGTCTYAADFYFGSAAAQGGGSWGWIPDSAGTQTDPAGLVEQVSAGWFNYHVNSAAWVPRNDGNFYANNWNVVFNNTKPRIVFLTALDDWQEAQALWIADTTSPQYIPTNQTNIFQSGDTSGGGARMPEVWTMPDQFVHNDGYWNYTTAAISYMRGNTSTAPSLPQLSPNLAVTGTATSSGTPVWPPSNAIDGNPLSAYSSERHTSANSTEWVKIHLPSNPTFNTVVLMGRPDIANCFPVSFEIQVWDGSQWLTRVQETNFPQPSVPGEPIAFTWGFSDQTTDVRILATQLGEGNTGGYYLQLGEFMVLDEGSTATAPVFANWGFEAPALGGPNYQYNPTGAGWTFTGYAGVQEAGSAGGSYFPPQGIQTGFLQATGSISQSITLPAGTYCIRFLAAQRTTAGGAQGISVTFDSTNIGTFNPVNSSGSFTPYVTNSFTSSGGSHTITFTGTDYGGGDDTAFIDEIQIFNQ</sequence>
<feature type="chain" id="PRO_5030562286" description="F5/8 type C domain-containing protein" evidence="1">
    <location>
        <begin position="23"/>
        <end position="701"/>
    </location>
</feature>
<dbReference type="Gene3D" id="2.60.120.260">
    <property type="entry name" value="Galactose-binding domain-like"/>
    <property type="match status" value="1"/>
</dbReference>
<dbReference type="InterPro" id="IPR000421">
    <property type="entry name" value="FA58C"/>
</dbReference>
<dbReference type="SUPFAM" id="SSF49785">
    <property type="entry name" value="Galactose-binding domain-like"/>
    <property type="match status" value="1"/>
</dbReference>
<evidence type="ECO:0000313" key="3">
    <source>
        <dbReference type="EMBL" id="NYF79580.1"/>
    </source>
</evidence>
<feature type="signal peptide" evidence="1">
    <location>
        <begin position="1"/>
        <end position="22"/>
    </location>
</feature>
<proteinExistence type="predicted"/>
<name>A0A7Y9PGP9_9BACT</name>
<feature type="domain" description="F5/8 type C" evidence="2">
    <location>
        <begin position="407"/>
        <end position="494"/>
    </location>
</feature>
<dbReference type="EMBL" id="JACCCW010000002">
    <property type="protein sequence ID" value="NYF79580.1"/>
    <property type="molecule type" value="Genomic_DNA"/>
</dbReference>
<keyword evidence="1" id="KW-0732">Signal</keyword>
<evidence type="ECO:0000259" key="2">
    <source>
        <dbReference type="Pfam" id="PF00754"/>
    </source>
</evidence>
<dbReference type="Proteomes" id="UP000589520">
    <property type="component" value="Unassembled WGS sequence"/>
</dbReference>
<accession>A0A7Y9PGP9</accession>